<evidence type="ECO:0000313" key="2">
    <source>
        <dbReference type="Proteomes" id="UP000014500"/>
    </source>
</evidence>
<keyword evidence="2" id="KW-1185">Reference proteome</keyword>
<dbReference type="AlphaFoldDB" id="T1JAQ8"/>
<dbReference type="Proteomes" id="UP000014500">
    <property type="component" value="Unassembled WGS sequence"/>
</dbReference>
<proteinExistence type="predicted"/>
<protein>
    <submittedName>
        <fullName evidence="1">Uncharacterized protein</fullName>
    </submittedName>
</protein>
<reference evidence="2" key="1">
    <citation type="submission" date="2011-05" db="EMBL/GenBank/DDBJ databases">
        <authorList>
            <person name="Richards S.R."/>
            <person name="Qu J."/>
            <person name="Jiang H."/>
            <person name="Jhangiani S.N."/>
            <person name="Agravi P."/>
            <person name="Goodspeed R."/>
            <person name="Gross S."/>
            <person name="Mandapat C."/>
            <person name="Jackson L."/>
            <person name="Mathew T."/>
            <person name="Pu L."/>
            <person name="Thornton R."/>
            <person name="Saada N."/>
            <person name="Wilczek-Boney K.B."/>
            <person name="Lee S."/>
            <person name="Kovar C."/>
            <person name="Wu Y."/>
            <person name="Scherer S.E."/>
            <person name="Worley K.C."/>
            <person name="Muzny D.M."/>
            <person name="Gibbs R."/>
        </authorList>
    </citation>
    <scope>NUCLEOTIDE SEQUENCE</scope>
    <source>
        <strain evidence="2">Brora</strain>
    </source>
</reference>
<name>T1JAQ8_STRMM</name>
<evidence type="ECO:0000313" key="1">
    <source>
        <dbReference type="EnsemblMetazoa" id="SMAR010828-PA"/>
    </source>
</evidence>
<reference evidence="1" key="2">
    <citation type="submission" date="2015-02" db="UniProtKB">
        <authorList>
            <consortium name="EnsemblMetazoa"/>
        </authorList>
    </citation>
    <scope>IDENTIFICATION</scope>
</reference>
<dbReference type="HOGENOM" id="CLU_1984358_0_0_1"/>
<sequence>MAVKDDQRSNTGFHLGLVWTFIKSAPELSDGSADSGFIGAICPIVSNLCHKAVLCLELGIVIDFKGYSCDNGQVQRSIRPRIHRHRIRSTCFVWGSRGSVPRAGQRENRFLVRSPQSIQTATGLSE</sequence>
<organism evidence="1 2">
    <name type="scientific">Strigamia maritima</name>
    <name type="common">European centipede</name>
    <name type="synonym">Geophilus maritimus</name>
    <dbReference type="NCBI Taxonomy" id="126957"/>
    <lineage>
        <taxon>Eukaryota</taxon>
        <taxon>Metazoa</taxon>
        <taxon>Ecdysozoa</taxon>
        <taxon>Arthropoda</taxon>
        <taxon>Myriapoda</taxon>
        <taxon>Chilopoda</taxon>
        <taxon>Pleurostigmophora</taxon>
        <taxon>Geophilomorpha</taxon>
        <taxon>Linotaeniidae</taxon>
        <taxon>Strigamia</taxon>
    </lineage>
</organism>
<dbReference type="EnsemblMetazoa" id="SMAR010828-RA">
    <property type="protein sequence ID" value="SMAR010828-PA"/>
    <property type="gene ID" value="SMAR010828"/>
</dbReference>
<accession>T1JAQ8</accession>
<dbReference type="EMBL" id="JH432002">
    <property type="status" value="NOT_ANNOTATED_CDS"/>
    <property type="molecule type" value="Genomic_DNA"/>
</dbReference>